<name>A0A6J7QNJ2_9ZZZZ</name>
<feature type="transmembrane region" description="Helical" evidence="7">
    <location>
        <begin position="336"/>
        <end position="355"/>
    </location>
</feature>
<organism evidence="9">
    <name type="scientific">freshwater metagenome</name>
    <dbReference type="NCBI Taxonomy" id="449393"/>
    <lineage>
        <taxon>unclassified sequences</taxon>
        <taxon>metagenomes</taxon>
        <taxon>ecological metagenomes</taxon>
    </lineage>
</organism>
<evidence type="ECO:0000256" key="1">
    <source>
        <dbReference type="ARBA" id="ARBA00004141"/>
    </source>
</evidence>
<feature type="transmembrane region" description="Helical" evidence="7">
    <location>
        <begin position="104"/>
        <end position="125"/>
    </location>
</feature>
<keyword evidence="3" id="KW-0813">Transport</keyword>
<proteinExistence type="inferred from homology"/>
<keyword evidence="5 7" id="KW-1133">Transmembrane helix</keyword>
<evidence type="ECO:0000256" key="7">
    <source>
        <dbReference type="SAM" id="Phobius"/>
    </source>
</evidence>
<feature type="transmembrane region" description="Helical" evidence="7">
    <location>
        <begin position="263"/>
        <end position="286"/>
    </location>
</feature>
<feature type="transmembrane region" description="Helical" evidence="7">
    <location>
        <begin position="32"/>
        <end position="51"/>
    </location>
</feature>
<evidence type="ECO:0000256" key="6">
    <source>
        <dbReference type="ARBA" id="ARBA00023136"/>
    </source>
</evidence>
<gene>
    <name evidence="8" type="ORF">UFOPK3773_01108</name>
    <name evidence="9" type="ORF">UFOPK3992_01555</name>
</gene>
<dbReference type="AlphaFoldDB" id="A0A6J7QNJ2"/>
<feature type="transmembrane region" description="Helical" evidence="7">
    <location>
        <begin position="426"/>
        <end position="443"/>
    </location>
</feature>
<evidence type="ECO:0000256" key="3">
    <source>
        <dbReference type="ARBA" id="ARBA00022448"/>
    </source>
</evidence>
<keyword evidence="6 7" id="KW-0472">Membrane</keyword>
<dbReference type="PANTHER" id="PTHR42810">
    <property type="entry name" value="PURINE PERMEASE C1399.01C-RELATED"/>
    <property type="match status" value="1"/>
</dbReference>
<comment type="subcellular location">
    <subcellularLocation>
        <location evidence="1">Membrane</location>
        <topology evidence="1">Multi-pass membrane protein</topology>
    </subcellularLocation>
</comment>
<feature type="transmembrane region" description="Helical" evidence="7">
    <location>
        <begin position="137"/>
        <end position="158"/>
    </location>
</feature>
<feature type="transmembrane region" description="Helical" evidence="7">
    <location>
        <begin position="187"/>
        <end position="203"/>
    </location>
</feature>
<dbReference type="EMBL" id="CAFBNF010000116">
    <property type="protein sequence ID" value="CAB4945610.1"/>
    <property type="molecule type" value="Genomic_DNA"/>
</dbReference>
<dbReference type="PANTHER" id="PTHR42810:SF4">
    <property type="entry name" value="URIC ACID TRANSPORTER UACT"/>
    <property type="match status" value="1"/>
</dbReference>
<comment type="similarity">
    <text evidence="2">Belongs to the nucleobase:cation symporter-2 (NCS2) (TC 2.A.40) family.</text>
</comment>
<dbReference type="EMBL" id="CAFBOZ010000251">
    <property type="protein sequence ID" value="CAB5018139.1"/>
    <property type="molecule type" value="Genomic_DNA"/>
</dbReference>
<sequence length="475" mass="48225">MIWTLYGDGKTLLPGEMVAPNQRLSWPRTAGLGAQHVIAMFGGTFIFPILLGLSPQLALMMSGVATIVFLLMVKGHVPSYLGTSAAFIASVAAIRAQGGNSASVTGAILGAGAILLLVGVTVHFWGSAWVGALLPPAVTGAVVMLIGFSLAPVAAVTYMQRDPWVALITMSFVILASVLLPGFLSRIAIFLGLVFGVVLSWVLDTLTGPITTINSATGAATSALRLNLEGVVSAPWIGLPPASVFSATGADISAGWHLPSFNAAFILLVVPAVIALVAENAGHVVAVGEMTGSDLRPYIGRGLMGDGLGTVMSAAVGGSPTTTYAENIGVMAATRVYSTAAYVVAAAVAFSLGLSPKVGAFVSATPGGVLAGITLVLYGSIGLLGAKIWKQHNVDLSSPANLAPLGAGLTLGIGGGSLIVSEGFTITGISLGTLVVIGFYHLLRWVRPDLRRADEARESSAGGVTSATGKSVIPE</sequence>
<feature type="transmembrane region" description="Helical" evidence="7">
    <location>
        <begin position="367"/>
        <end position="389"/>
    </location>
</feature>
<protein>
    <submittedName>
        <fullName evidence="9">Unannotated protein</fullName>
    </submittedName>
</protein>
<accession>A0A6J7QNJ2</accession>
<dbReference type="GO" id="GO:0042907">
    <property type="term" value="F:xanthine transmembrane transporter activity"/>
    <property type="evidence" value="ECO:0007669"/>
    <property type="project" value="TreeGrafter"/>
</dbReference>
<dbReference type="Pfam" id="PF00860">
    <property type="entry name" value="Xan_ur_permease"/>
    <property type="match status" value="1"/>
</dbReference>
<keyword evidence="4 7" id="KW-0812">Transmembrane</keyword>
<dbReference type="GO" id="GO:0005886">
    <property type="term" value="C:plasma membrane"/>
    <property type="evidence" value="ECO:0007669"/>
    <property type="project" value="TreeGrafter"/>
</dbReference>
<evidence type="ECO:0000256" key="5">
    <source>
        <dbReference type="ARBA" id="ARBA00022989"/>
    </source>
</evidence>
<reference evidence="9" key="1">
    <citation type="submission" date="2020-05" db="EMBL/GenBank/DDBJ databases">
        <authorList>
            <person name="Chiriac C."/>
            <person name="Salcher M."/>
            <person name="Ghai R."/>
            <person name="Kavagutti S V."/>
        </authorList>
    </citation>
    <scope>NUCLEOTIDE SEQUENCE</scope>
</reference>
<dbReference type="InterPro" id="IPR006043">
    <property type="entry name" value="NCS2"/>
</dbReference>
<evidence type="ECO:0000313" key="8">
    <source>
        <dbReference type="EMBL" id="CAB4945610.1"/>
    </source>
</evidence>
<feature type="transmembrane region" description="Helical" evidence="7">
    <location>
        <begin position="401"/>
        <end position="420"/>
    </location>
</feature>
<evidence type="ECO:0000313" key="9">
    <source>
        <dbReference type="EMBL" id="CAB5018139.1"/>
    </source>
</evidence>
<evidence type="ECO:0000256" key="2">
    <source>
        <dbReference type="ARBA" id="ARBA00008821"/>
    </source>
</evidence>
<feature type="transmembrane region" description="Helical" evidence="7">
    <location>
        <begin position="164"/>
        <end position="180"/>
    </location>
</feature>
<evidence type="ECO:0000256" key="4">
    <source>
        <dbReference type="ARBA" id="ARBA00022692"/>
    </source>
</evidence>